<dbReference type="Bgee" id="ENSCATG00000042981">
    <property type="expression patterns" value="Expressed in cerebellum and 12 other cell types or tissues"/>
</dbReference>
<proteinExistence type="predicted"/>
<feature type="region of interest" description="Disordered" evidence="1">
    <location>
        <begin position="1"/>
        <end position="99"/>
    </location>
</feature>
<evidence type="ECO:0000256" key="1">
    <source>
        <dbReference type="SAM" id="MobiDB-lite"/>
    </source>
</evidence>
<protein>
    <submittedName>
        <fullName evidence="2">SWI/SNF related BAF chromatin remodeling complex subunit D2</fullName>
    </submittedName>
</protein>
<name>A0A2K5NTE3_CERAT</name>
<accession>A0A2K5NTE3</accession>
<evidence type="ECO:0000313" key="2">
    <source>
        <dbReference type="Ensembl" id="ENSCATP00000040793.1"/>
    </source>
</evidence>
<sequence>MSGRGAGGFPLPPLSPGGGAVAAALGAPPPPAGPGMLPGPALRGPGPAGGVGGPGAAAFRPMGPAGPAAQYQVSREDGRPSLVTGRLSSGLSASCHRVG</sequence>
<feature type="compositionally biased region" description="Gly residues" evidence="1">
    <location>
        <begin position="46"/>
        <end position="55"/>
    </location>
</feature>
<feature type="compositionally biased region" description="Low complexity" evidence="1">
    <location>
        <begin position="34"/>
        <end position="45"/>
    </location>
</feature>
<gene>
    <name evidence="2" type="primary">SMARCD2</name>
</gene>
<evidence type="ECO:0000313" key="3">
    <source>
        <dbReference type="Proteomes" id="UP000233060"/>
    </source>
</evidence>
<dbReference type="Proteomes" id="UP000233060">
    <property type="component" value="Unassembled WGS sequence"/>
</dbReference>
<reference evidence="2" key="1">
    <citation type="submission" date="2025-08" db="UniProtKB">
        <authorList>
            <consortium name="Ensembl"/>
        </authorList>
    </citation>
    <scope>IDENTIFICATION</scope>
</reference>
<dbReference type="GeneTree" id="ENSGT00940000158654"/>
<reference evidence="2" key="2">
    <citation type="submission" date="2025-09" db="UniProtKB">
        <authorList>
            <consortium name="Ensembl"/>
        </authorList>
    </citation>
    <scope>IDENTIFICATION</scope>
</reference>
<organism evidence="2 3">
    <name type="scientific">Cercocebus atys</name>
    <name type="common">Sooty mangabey</name>
    <name type="synonym">Cercocebus torquatus atys</name>
    <dbReference type="NCBI Taxonomy" id="9531"/>
    <lineage>
        <taxon>Eukaryota</taxon>
        <taxon>Metazoa</taxon>
        <taxon>Chordata</taxon>
        <taxon>Craniata</taxon>
        <taxon>Vertebrata</taxon>
        <taxon>Euteleostomi</taxon>
        <taxon>Mammalia</taxon>
        <taxon>Eutheria</taxon>
        <taxon>Euarchontoglires</taxon>
        <taxon>Primates</taxon>
        <taxon>Haplorrhini</taxon>
        <taxon>Catarrhini</taxon>
        <taxon>Cercopithecidae</taxon>
        <taxon>Cercopithecinae</taxon>
        <taxon>Cercocebus</taxon>
    </lineage>
</organism>
<dbReference type="Ensembl" id="ENSCATT00000065141.1">
    <property type="protein sequence ID" value="ENSCATP00000040793.1"/>
    <property type="gene ID" value="ENSCATG00000042981.1"/>
</dbReference>
<keyword evidence="3" id="KW-1185">Reference proteome</keyword>
<dbReference type="AlphaFoldDB" id="A0A2K5NTE3"/>